<feature type="domain" description="Response regulatory" evidence="8">
    <location>
        <begin position="3"/>
        <end position="116"/>
    </location>
</feature>
<evidence type="ECO:0000256" key="6">
    <source>
        <dbReference type="PROSITE-ProRule" id="PRU00169"/>
    </source>
</evidence>
<dbReference type="SUPFAM" id="SSF52172">
    <property type="entry name" value="CheY-like"/>
    <property type="match status" value="1"/>
</dbReference>
<reference evidence="10 11" key="1">
    <citation type="submission" date="2023-05" db="EMBL/GenBank/DDBJ databases">
        <title>Rombocin, a short stable natural nisin variant, displays selective antimicrobial activity against Listeria monocytogenes and employs dual mode of action to kill target bacterial strains.</title>
        <authorList>
            <person name="Wambui J."/>
            <person name="Stephan R."/>
            <person name="Kuipers O.P."/>
        </authorList>
    </citation>
    <scope>NUCLEOTIDE SEQUENCE [LARGE SCALE GENOMIC DNA]</scope>
    <source>
        <strain evidence="10 11">RC002</strain>
    </source>
</reference>
<evidence type="ECO:0000313" key="11">
    <source>
        <dbReference type="Proteomes" id="UP001301012"/>
    </source>
</evidence>
<dbReference type="SMART" id="SM00862">
    <property type="entry name" value="Trans_reg_C"/>
    <property type="match status" value="1"/>
</dbReference>
<evidence type="ECO:0000259" key="9">
    <source>
        <dbReference type="PROSITE" id="PS51755"/>
    </source>
</evidence>
<dbReference type="CDD" id="cd00383">
    <property type="entry name" value="trans_reg_C"/>
    <property type="match status" value="1"/>
</dbReference>
<evidence type="ECO:0000256" key="3">
    <source>
        <dbReference type="ARBA" id="ARBA00023125"/>
    </source>
</evidence>
<sequence length="230" mass="26574">MKKILFVEDDDALGYALEFSLIDEGYNIIRTCTIEDAKNCFNNDEFKLILLDVNLPDGNGYDFCKYIREKSSVPIIFLTALDDEVNVVMGLEIGANDYLTKPFGVRELLARIKVQLRSNKSNEIKDKLISKDITIDISTSHVYKKNELLNLTALEYKLLILFMNNPNKIIKRESILESITGEDDTFFDENTLSVYIKRLREKIEDDYKNPKYIITKRGVGYKWDIEVGSE</sequence>
<keyword evidence="6" id="KW-0597">Phosphoprotein</keyword>
<proteinExistence type="predicted"/>
<dbReference type="Gene3D" id="3.40.50.2300">
    <property type="match status" value="1"/>
</dbReference>
<evidence type="ECO:0000256" key="5">
    <source>
        <dbReference type="ARBA" id="ARBA00024867"/>
    </source>
</evidence>
<dbReference type="Gene3D" id="6.10.250.690">
    <property type="match status" value="1"/>
</dbReference>
<dbReference type="InterPro" id="IPR001789">
    <property type="entry name" value="Sig_transdc_resp-reg_receiver"/>
</dbReference>
<dbReference type="Pfam" id="PF00486">
    <property type="entry name" value="Trans_reg_C"/>
    <property type="match status" value="1"/>
</dbReference>
<dbReference type="Pfam" id="PF00072">
    <property type="entry name" value="Response_reg"/>
    <property type="match status" value="1"/>
</dbReference>
<evidence type="ECO:0000313" key="10">
    <source>
        <dbReference type="EMBL" id="MDK2563904.1"/>
    </source>
</evidence>
<dbReference type="CDD" id="cd17574">
    <property type="entry name" value="REC_OmpR"/>
    <property type="match status" value="1"/>
</dbReference>
<dbReference type="PROSITE" id="PS51755">
    <property type="entry name" value="OMPR_PHOB"/>
    <property type="match status" value="1"/>
</dbReference>
<dbReference type="PANTHER" id="PTHR48111">
    <property type="entry name" value="REGULATOR OF RPOS"/>
    <property type="match status" value="1"/>
</dbReference>
<feature type="DNA-binding region" description="OmpR/PhoB-type" evidence="7">
    <location>
        <begin position="125"/>
        <end position="225"/>
    </location>
</feature>
<dbReference type="InterPro" id="IPR001867">
    <property type="entry name" value="OmpR/PhoB-type_DNA-bd"/>
</dbReference>
<name>A0ABT7EAF2_9FIRM</name>
<dbReference type="Proteomes" id="UP001301012">
    <property type="component" value="Unassembled WGS sequence"/>
</dbReference>
<feature type="domain" description="OmpR/PhoB-type" evidence="9">
    <location>
        <begin position="125"/>
        <end position="225"/>
    </location>
</feature>
<accession>A0ABT7EAF2</accession>
<dbReference type="InterPro" id="IPR036388">
    <property type="entry name" value="WH-like_DNA-bd_sf"/>
</dbReference>
<keyword evidence="3 7" id="KW-0238">DNA-binding</keyword>
<evidence type="ECO:0000256" key="2">
    <source>
        <dbReference type="ARBA" id="ARBA00023015"/>
    </source>
</evidence>
<dbReference type="InterPro" id="IPR016032">
    <property type="entry name" value="Sig_transdc_resp-reg_C-effctor"/>
</dbReference>
<dbReference type="PROSITE" id="PS50110">
    <property type="entry name" value="RESPONSE_REGULATORY"/>
    <property type="match status" value="1"/>
</dbReference>
<comment type="caution">
    <text evidence="10">The sequence shown here is derived from an EMBL/GenBank/DDBJ whole genome shotgun (WGS) entry which is preliminary data.</text>
</comment>
<protein>
    <recommendedName>
        <fullName evidence="1">Stage 0 sporulation protein A homolog</fullName>
    </recommendedName>
</protein>
<evidence type="ECO:0000256" key="7">
    <source>
        <dbReference type="PROSITE-ProRule" id="PRU01091"/>
    </source>
</evidence>
<organism evidence="10 11">
    <name type="scientific">Romboutsia sedimentorum</name>
    <dbReference type="NCBI Taxonomy" id="1368474"/>
    <lineage>
        <taxon>Bacteria</taxon>
        <taxon>Bacillati</taxon>
        <taxon>Bacillota</taxon>
        <taxon>Clostridia</taxon>
        <taxon>Peptostreptococcales</taxon>
        <taxon>Peptostreptococcaceae</taxon>
        <taxon>Romboutsia</taxon>
    </lineage>
</organism>
<evidence type="ECO:0000256" key="1">
    <source>
        <dbReference type="ARBA" id="ARBA00018672"/>
    </source>
</evidence>
<gene>
    <name evidence="10" type="ORF">QOZ84_10110</name>
</gene>
<feature type="modified residue" description="4-aspartylphosphate" evidence="6">
    <location>
        <position position="52"/>
    </location>
</feature>
<dbReference type="Gene3D" id="1.10.10.10">
    <property type="entry name" value="Winged helix-like DNA-binding domain superfamily/Winged helix DNA-binding domain"/>
    <property type="match status" value="1"/>
</dbReference>
<dbReference type="SUPFAM" id="SSF46894">
    <property type="entry name" value="C-terminal effector domain of the bipartite response regulators"/>
    <property type="match status" value="1"/>
</dbReference>
<dbReference type="InterPro" id="IPR039420">
    <property type="entry name" value="WalR-like"/>
</dbReference>
<evidence type="ECO:0000256" key="4">
    <source>
        <dbReference type="ARBA" id="ARBA00023163"/>
    </source>
</evidence>
<keyword evidence="11" id="KW-1185">Reference proteome</keyword>
<dbReference type="InterPro" id="IPR011006">
    <property type="entry name" value="CheY-like_superfamily"/>
</dbReference>
<evidence type="ECO:0000259" key="8">
    <source>
        <dbReference type="PROSITE" id="PS50110"/>
    </source>
</evidence>
<dbReference type="SMART" id="SM00448">
    <property type="entry name" value="REC"/>
    <property type="match status" value="1"/>
</dbReference>
<dbReference type="RefSeq" id="WP_284132841.1">
    <property type="nucleotide sequence ID" value="NZ_JASKYM010000004.1"/>
</dbReference>
<dbReference type="EMBL" id="JASKYM010000004">
    <property type="protein sequence ID" value="MDK2563904.1"/>
    <property type="molecule type" value="Genomic_DNA"/>
</dbReference>
<keyword evidence="4" id="KW-0804">Transcription</keyword>
<keyword evidence="2" id="KW-0805">Transcription regulation</keyword>
<comment type="function">
    <text evidence="5">May play the central regulatory role in sporulation. It may be an element of the effector pathway responsible for the activation of sporulation genes in response to nutritional stress. Spo0A may act in concert with spo0H (a sigma factor) to control the expression of some genes that are critical to the sporulation process.</text>
</comment>
<dbReference type="PANTHER" id="PTHR48111:SF73">
    <property type="entry name" value="ALKALINE PHOSPHATASE SYNTHESIS TRANSCRIPTIONAL REGULATORY PROTEIN PHOP"/>
    <property type="match status" value="1"/>
</dbReference>